<feature type="transmembrane region" description="Helical" evidence="5">
    <location>
        <begin position="108"/>
        <end position="128"/>
    </location>
</feature>
<evidence type="ECO:0000313" key="8">
    <source>
        <dbReference type="Proteomes" id="UP000662088"/>
    </source>
</evidence>
<reference evidence="7" key="1">
    <citation type="submission" date="2020-08" db="EMBL/GenBank/DDBJ databases">
        <title>Genome public.</title>
        <authorList>
            <person name="Liu C."/>
            <person name="Sun Q."/>
        </authorList>
    </citation>
    <scope>NUCLEOTIDE SEQUENCE</scope>
    <source>
        <strain evidence="7">NSJ-42</strain>
    </source>
</reference>
<feature type="transmembrane region" description="Helical" evidence="5">
    <location>
        <begin position="247"/>
        <end position="264"/>
    </location>
</feature>
<feature type="transmembrane region" description="Helical" evidence="5">
    <location>
        <begin position="390"/>
        <end position="414"/>
    </location>
</feature>
<evidence type="ECO:0000256" key="3">
    <source>
        <dbReference type="ARBA" id="ARBA00022989"/>
    </source>
</evidence>
<proteinExistence type="predicted"/>
<feature type="domain" description="O-antigen ligase-related" evidence="6">
    <location>
        <begin position="231"/>
        <end position="354"/>
    </location>
</feature>
<dbReference type="Proteomes" id="UP000662088">
    <property type="component" value="Unassembled WGS sequence"/>
</dbReference>
<protein>
    <submittedName>
        <fullName evidence="7">O-antigen ligase family protein</fullName>
    </submittedName>
</protein>
<sequence>MIEEKNEIYKLVYVLMALAILLIPFNNLPYLNNILKELSFSATSYPMLILITIMAIYILKESKVVKVKDKSIYILITFVILCFIFSLLNISDIMTNSFKGKTGIRRFVFQYPMLVFGAITSYCFYYFLRKTKIILWTIRRWILFSTIIASAYGFVEMLNMLNIIDTSEILKAVSNVIQLYARGELYPRGIRTVCGEASYFGMYAAFVLPWILSYIYTEKEYWKKGIAVVYALYFIALVLLSKSRMGLLIFWLEFIIFAIGIIIMKGNWKKKLITVLLFPLVFLTSNIVNKVGFNEEVKYENTASNATVGAVVESLNDENNMSNVARFSMMKAAFRIGNQHLLTGVGVGQYAFYATDNVESDDYRSSEVTRWLDPKQTQYWPTVFALHARIYAENGIICFLIWVALWAYIGISLLIRYIKYNDIKTLILMSSVAGVLLACFNIDTYIYYPLWILIGLYWRFGKENIEENSGERDEEIFFNYGDLWKRKRGRKLS</sequence>
<dbReference type="GO" id="GO:0016020">
    <property type="term" value="C:membrane"/>
    <property type="evidence" value="ECO:0007669"/>
    <property type="project" value="UniProtKB-SubCell"/>
</dbReference>
<dbReference type="EMBL" id="JACOOQ010000001">
    <property type="protein sequence ID" value="MBC5639026.1"/>
    <property type="molecule type" value="Genomic_DNA"/>
</dbReference>
<dbReference type="InterPro" id="IPR051533">
    <property type="entry name" value="WaaL-like"/>
</dbReference>
<dbReference type="AlphaFoldDB" id="A0A8I0DND6"/>
<keyword evidence="3 5" id="KW-1133">Transmembrane helix</keyword>
<feature type="transmembrane region" description="Helical" evidence="5">
    <location>
        <begin position="38"/>
        <end position="59"/>
    </location>
</feature>
<keyword evidence="7" id="KW-0436">Ligase</keyword>
<feature type="transmembrane region" description="Helical" evidence="5">
    <location>
        <begin position="140"/>
        <end position="164"/>
    </location>
</feature>
<accession>A0A8I0DND6</accession>
<keyword evidence="4 5" id="KW-0472">Membrane</keyword>
<evidence type="ECO:0000256" key="4">
    <source>
        <dbReference type="ARBA" id="ARBA00023136"/>
    </source>
</evidence>
<feature type="transmembrane region" description="Helical" evidence="5">
    <location>
        <begin position="426"/>
        <end position="448"/>
    </location>
</feature>
<name>A0A8I0DND6_9CLOT</name>
<evidence type="ECO:0000256" key="5">
    <source>
        <dbReference type="SAM" id="Phobius"/>
    </source>
</evidence>
<dbReference type="RefSeq" id="WP_022212859.1">
    <property type="nucleotide sequence ID" value="NZ_JACOOQ010000001.1"/>
</dbReference>
<keyword evidence="8" id="KW-1185">Reference proteome</keyword>
<gene>
    <name evidence="7" type="ORF">H8R92_01000</name>
</gene>
<feature type="transmembrane region" description="Helical" evidence="5">
    <location>
        <begin position="12"/>
        <end position="32"/>
    </location>
</feature>
<evidence type="ECO:0000259" key="6">
    <source>
        <dbReference type="Pfam" id="PF04932"/>
    </source>
</evidence>
<comment type="subcellular location">
    <subcellularLocation>
        <location evidence="1">Membrane</location>
        <topology evidence="1">Multi-pass membrane protein</topology>
    </subcellularLocation>
</comment>
<evidence type="ECO:0000256" key="2">
    <source>
        <dbReference type="ARBA" id="ARBA00022692"/>
    </source>
</evidence>
<feature type="transmembrane region" description="Helical" evidence="5">
    <location>
        <begin position="197"/>
        <end position="217"/>
    </location>
</feature>
<dbReference type="GO" id="GO:0016874">
    <property type="term" value="F:ligase activity"/>
    <property type="evidence" value="ECO:0007669"/>
    <property type="project" value="UniProtKB-KW"/>
</dbReference>
<comment type="caution">
    <text evidence="7">The sequence shown here is derived from an EMBL/GenBank/DDBJ whole genome shotgun (WGS) entry which is preliminary data.</text>
</comment>
<keyword evidence="2 5" id="KW-0812">Transmembrane</keyword>
<evidence type="ECO:0000313" key="7">
    <source>
        <dbReference type="EMBL" id="MBC5639026.1"/>
    </source>
</evidence>
<dbReference type="Pfam" id="PF04932">
    <property type="entry name" value="Wzy_C"/>
    <property type="match status" value="1"/>
</dbReference>
<dbReference type="PANTHER" id="PTHR37422:SF13">
    <property type="entry name" value="LIPOPOLYSACCHARIDE BIOSYNTHESIS PROTEIN PA4999-RELATED"/>
    <property type="match status" value="1"/>
</dbReference>
<dbReference type="PANTHER" id="PTHR37422">
    <property type="entry name" value="TEICHURONIC ACID BIOSYNTHESIS PROTEIN TUAE"/>
    <property type="match status" value="1"/>
</dbReference>
<feature type="transmembrane region" description="Helical" evidence="5">
    <location>
        <begin position="224"/>
        <end position="241"/>
    </location>
</feature>
<organism evidence="7 8">
    <name type="scientific">Clostridium lentum</name>
    <dbReference type="NCBI Taxonomy" id="2763037"/>
    <lineage>
        <taxon>Bacteria</taxon>
        <taxon>Bacillati</taxon>
        <taxon>Bacillota</taxon>
        <taxon>Clostridia</taxon>
        <taxon>Eubacteriales</taxon>
        <taxon>Clostridiaceae</taxon>
        <taxon>Clostridium</taxon>
    </lineage>
</organism>
<feature type="transmembrane region" description="Helical" evidence="5">
    <location>
        <begin position="71"/>
        <end position="88"/>
    </location>
</feature>
<dbReference type="InterPro" id="IPR007016">
    <property type="entry name" value="O-antigen_ligase-rel_domated"/>
</dbReference>
<evidence type="ECO:0000256" key="1">
    <source>
        <dbReference type="ARBA" id="ARBA00004141"/>
    </source>
</evidence>